<dbReference type="RefSeq" id="WP_389358406.1">
    <property type="nucleotide sequence ID" value="NZ_JBIACK010000001.1"/>
</dbReference>
<organism evidence="2 3">
    <name type="scientific">Cytobacillus spartinae</name>
    <dbReference type="NCBI Taxonomy" id="3299023"/>
    <lineage>
        <taxon>Bacteria</taxon>
        <taxon>Bacillati</taxon>
        <taxon>Bacillota</taxon>
        <taxon>Bacilli</taxon>
        <taxon>Bacillales</taxon>
        <taxon>Bacillaceae</taxon>
        <taxon>Cytobacillus</taxon>
    </lineage>
</organism>
<reference evidence="2 3" key="1">
    <citation type="submission" date="2024-08" db="EMBL/GenBank/DDBJ databases">
        <title>Two novel Cytobacillus novel species.</title>
        <authorList>
            <person name="Liu G."/>
        </authorList>
    </citation>
    <scope>NUCLEOTIDE SEQUENCE [LARGE SCALE GENOMIC DNA]</scope>
    <source>
        <strain evidence="2 3">FJAT-54145</strain>
    </source>
</reference>
<keyword evidence="3" id="KW-1185">Reference proteome</keyword>
<name>A0ABW6KAU9_9BACI</name>
<accession>A0ABW6KAU9</accession>
<evidence type="ECO:0000256" key="1">
    <source>
        <dbReference type="SAM" id="Phobius"/>
    </source>
</evidence>
<keyword evidence="1" id="KW-0472">Membrane</keyword>
<comment type="caution">
    <text evidence="2">The sequence shown here is derived from an EMBL/GenBank/DDBJ whole genome shotgun (WGS) entry which is preliminary data.</text>
</comment>
<feature type="transmembrane region" description="Helical" evidence="1">
    <location>
        <begin position="31"/>
        <end position="52"/>
    </location>
</feature>
<gene>
    <name evidence="2" type="ORF">ACFYKX_04390</name>
</gene>
<proteinExistence type="predicted"/>
<protein>
    <submittedName>
        <fullName evidence="2">Uncharacterized protein</fullName>
    </submittedName>
</protein>
<evidence type="ECO:0000313" key="3">
    <source>
        <dbReference type="Proteomes" id="UP001601059"/>
    </source>
</evidence>
<dbReference type="EMBL" id="JBIACK010000001">
    <property type="protein sequence ID" value="MFE8699857.1"/>
    <property type="molecule type" value="Genomic_DNA"/>
</dbReference>
<dbReference type="Proteomes" id="UP001601059">
    <property type="component" value="Unassembled WGS sequence"/>
</dbReference>
<evidence type="ECO:0000313" key="2">
    <source>
        <dbReference type="EMBL" id="MFE8699857.1"/>
    </source>
</evidence>
<sequence>MFIIIPFMVMCLLEFVVEPLFKVRKRLIRRFGSLPTGLTVIVLTFVIWYVLISQFPAIDDRIFTFTCVGIMVYFMPKKYDV</sequence>
<feature type="transmembrane region" description="Helical" evidence="1">
    <location>
        <begin position="58"/>
        <end position="75"/>
    </location>
</feature>
<keyword evidence="1" id="KW-1133">Transmembrane helix</keyword>
<keyword evidence="1" id="KW-0812">Transmembrane</keyword>